<gene>
    <name evidence="9" type="ORF">M5X19_28285</name>
</gene>
<dbReference type="Proteomes" id="UP001527099">
    <property type="component" value="Unassembled WGS sequence"/>
</dbReference>
<evidence type="ECO:0000256" key="2">
    <source>
        <dbReference type="ARBA" id="ARBA00022448"/>
    </source>
</evidence>
<feature type="transmembrane region" description="Helical" evidence="7">
    <location>
        <begin position="264"/>
        <end position="285"/>
    </location>
</feature>
<dbReference type="PANTHER" id="PTHR30193">
    <property type="entry name" value="ABC TRANSPORTER PERMEASE PROTEIN"/>
    <property type="match status" value="1"/>
</dbReference>
<accession>A0ABT4GKN3</accession>
<keyword evidence="4 7" id="KW-0812">Transmembrane</keyword>
<evidence type="ECO:0000256" key="5">
    <source>
        <dbReference type="ARBA" id="ARBA00022989"/>
    </source>
</evidence>
<dbReference type="PANTHER" id="PTHR30193:SF37">
    <property type="entry name" value="INNER MEMBRANE ABC TRANSPORTER PERMEASE PROTEIN YCJO"/>
    <property type="match status" value="1"/>
</dbReference>
<dbReference type="InterPro" id="IPR000515">
    <property type="entry name" value="MetI-like"/>
</dbReference>
<feature type="transmembrane region" description="Helical" evidence="7">
    <location>
        <begin position="9"/>
        <end position="31"/>
    </location>
</feature>
<feature type="transmembrane region" description="Helical" evidence="7">
    <location>
        <begin position="205"/>
        <end position="225"/>
    </location>
</feature>
<feature type="domain" description="ABC transmembrane type-1" evidence="8">
    <location>
        <begin position="68"/>
        <end position="282"/>
    </location>
</feature>
<proteinExistence type="inferred from homology"/>
<feature type="transmembrane region" description="Helical" evidence="7">
    <location>
        <begin position="105"/>
        <end position="125"/>
    </location>
</feature>
<feature type="transmembrane region" description="Helical" evidence="7">
    <location>
        <begin position="165"/>
        <end position="184"/>
    </location>
</feature>
<reference evidence="9 10" key="1">
    <citation type="submission" date="2022-05" db="EMBL/GenBank/DDBJ databases">
        <title>Genome Sequencing of Bee-Associated Microbes.</title>
        <authorList>
            <person name="Dunlap C."/>
        </authorList>
    </citation>
    <scope>NUCLEOTIDE SEQUENCE [LARGE SCALE GENOMIC DNA]</scope>
    <source>
        <strain evidence="9 10">NRRL B-14421</strain>
    </source>
</reference>
<evidence type="ECO:0000256" key="3">
    <source>
        <dbReference type="ARBA" id="ARBA00022475"/>
    </source>
</evidence>
<protein>
    <submittedName>
        <fullName evidence="9">Sugar ABC transporter permease</fullName>
    </submittedName>
</protein>
<sequence length="294" mass="33301">MNKIGRNPFAYALFTLPTLLLFVIFFLYPMIMSLRYGFTEWNGVSPARFNGLDNFITAFQDKYFWMAVRNNLYFIGFSVGLQIPFILGLALLVSKVRRWTSFYKTMIFLPTVLSTAVVGVLWGFIYHPQAGLLNQALEAVGLMTWQHVWLAEEATAMLSVLVTNAWQWIGFYVVLVLSAIYAIPKNILEAAELDGATSLREAWSITLPMLRPVIMVMILLSITGAMKALDIVFVMTGGNPYGITEVMATYMYKKAYRIGEYGYANGIAVLILLLTGMLTSLFGWFTRKQEEVQY</sequence>
<keyword evidence="10" id="KW-1185">Reference proteome</keyword>
<dbReference type="CDD" id="cd06261">
    <property type="entry name" value="TM_PBP2"/>
    <property type="match status" value="1"/>
</dbReference>
<keyword evidence="6 7" id="KW-0472">Membrane</keyword>
<organism evidence="9 10">
    <name type="scientific">Paenibacillus alginolyticus</name>
    <dbReference type="NCBI Taxonomy" id="59839"/>
    <lineage>
        <taxon>Bacteria</taxon>
        <taxon>Bacillati</taxon>
        <taxon>Bacillota</taxon>
        <taxon>Bacilli</taxon>
        <taxon>Bacillales</taxon>
        <taxon>Paenibacillaceae</taxon>
        <taxon>Paenibacillus</taxon>
    </lineage>
</organism>
<evidence type="ECO:0000259" key="8">
    <source>
        <dbReference type="PROSITE" id="PS50928"/>
    </source>
</evidence>
<dbReference type="InterPro" id="IPR051393">
    <property type="entry name" value="ABC_transporter_permease"/>
</dbReference>
<dbReference type="SUPFAM" id="SSF161098">
    <property type="entry name" value="MetI-like"/>
    <property type="match status" value="1"/>
</dbReference>
<dbReference type="InterPro" id="IPR035906">
    <property type="entry name" value="MetI-like_sf"/>
</dbReference>
<dbReference type="Pfam" id="PF00528">
    <property type="entry name" value="BPD_transp_1"/>
    <property type="match status" value="1"/>
</dbReference>
<keyword evidence="5 7" id="KW-1133">Transmembrane helix</keyword>
<dbReference type="PROSITE" id="PS50928">
    <property type="entry name" value="ABC_TM1"/>
    <property type="match status" value="1"/>
</dbReference>
<dbReference type="EMBL" id="JAMDMX010000110">
    <property type="protein sequence ID" value="MCY9696769.1"/>
    <property type="molecule type" value="Genomic_DNA"/>
</dbReference>
<feature type="transmembrane region" description="Helical" evidence="7">
    <location>
        <begin position="72"/>
        <end position="93"/>
    </location>
</feature>
<keyword evidence="2 7" id="KW-0813">Transport</keyword>
<keyword evidence="3" id="KW-1003">Cell membrane</keyword>
<evidence type="ECO:0000256" key="7">
    <source>
        <dbReference type="RuleBase" id="RU363032"/>
    </source>
</evidence>
<dbReference type="Gene3D" id="1.10.3720.10">
    <property type="entry name" value="MetI-like"/>
    <property type="match status" value="1"/>
</dbReference>
<evidence type="ECO:0000313" key="9">
    <source>
        <dbReference type="EMBL" id="MCY9696769.1"/>
    </source>
</evidence>
<evidence type="ECO:0000256" key="6">
    <source>
        <dbReference type="ARBA" id="ARBA00023136"/>
    </source>
</evidence>
<comment type="caution">
    <text evidence="9">The sequence shown here is derived from an EMBL/GenBank/DDBJ whole genome shotgun (WGS) entry which is preliminary data.</text>
</comment>
<dbReference type="RefSeq" id="WP_029196611.1">
    <property type="nucleotide sequence ID" value="NZ_JAMDMW010000122.1"/>
</dbReference>
<comment type="subcellular location">
    <subcellularLocation>
        <location evidence="1 7">Cell membrane</location>
        <topology evidence="1 7">Multi-pass membrane protein</topology>
    </subcellularLocation>
</comment>
<comment type="similarity">
    <text evidence="7">Belongs to the binding-protein-dependent transport system permease family.</text>
</comment>
<name>A0ABT4GKN3_9BACL</name>
<evidence type="ECO:0000256" key="1">
    <source>
        <dbReference type="ARBA" id="ARBA00004651"/>
    </source>
</evidence>
<evidence type="ECO:0000313" key="10">
    <source>
        <dbReference type="Proteomes" id="UP001527099"/>
    </source>
</evidence>
<evidence type="ECO:0000256" key="4">
    <source>
        <dbReference type="ARBA" id="ARBA00022692"/>
    </source>
</evidence>